<keyword evidence="1 3" id="KW-0560">Oxidoreductase</keyword>
<dbReference type="Gene3D" id="3.40.605.10">
    <property type="entry name" value="Aldehyde Dehydrogenase, Chain A, domain 1"/>
    <property type="match status" value="1"/>
</dbReference>
<dbReference type="NCBIfam" id="NF006992">
    <property type="entry name" value="PRK09457.1"/>
    <property type="match status" value="1"/>
</dbReference>
<evidence type="ECO:0000259" key="2">
    <source>
        <dbReference type="Pfam" id="PF00171"/>
    </source>
</evidence>
<keyword evidence="4" id="KW-1185">Reference proteome</keyword>
<protein>
    <submittedName>
        <fullName evidence="3">Succinylglutamate-semialdehyde dehydrogenase</fullName>
        <ecNumber evidence="3">1.2.1.71</ecNumber>
    </submittedName>
</protein>
<dbReference type="PROSITE" id="PS00070">
    <property type="entry name" value="ALDEHYDE_DEHYDR_CYS"/>
    <property type="match status" value="1"/>
</dbReference>
<evidence type="ECO:0000256" key="1">
    <source>
        <dbReference type="ARBA" id="ARBA00023002"/>
    </source>
</evidence>
<dbReference type="Gene3D" id="3.40.309.10">
    <property type="entry name" value="Aldehyde Dehydrogenase, Chain A, domain 2"/>
    <property type="match status" value="1"/>
</dbReference>
<dbReference type="InterPro" id="IPR016162">
    <property type="entry name" value="Ald_DH_N"/>
</dbReference>
<organism evidence="3 4">
    <name type="scientific">Litoribrevibacter euphylliae</name>
    <dbReference type="NCBI Taxonomy" id="1834034"/>
    <lineage>
        <taxon>Bacteria</taxon>
        <taxon>Pseudomonadati</taxon>
        <taxon>Pseudomonadota</taxon>
        <taxon>Gammaproteobacteria</taxon>
        <taxon>Oceanospirillales</taxon>
        <taxon>Oceanospirillaceae</taxon>
        <taxon>Litoribrevibacter</taxon>
    </lineage>
</organism>
<dbReference type="InterPro" id="IPR016163">
    <property type="entry name" value="Ald_DH_C"/>
</dbReference>
<accession>A0ABV7HFN7</accession>
<dbReference type="GO" id="GO:0043824">
    <property type="term" value="F:succinylglutamate-semialdehyde dehydrogenase activity"/>
    <property type="evidence" value="ECO:0007669"/>
    <property type="project" value="UniProtKB-EC"/>
</dbReference>
<gene>
    <name evidence="3" type="ORF">ACFOEK_16735</name>
</gene>
<dbReference type="Proteomes" id="UP001595476">
    <property type="component" value="Unassembled WGS sequence"/>
</dbReference>
<dbReference type="EC" id="1.2.1.71" evidence="3"/>
<dbReference type="InterPro" id="IPR016160">
    <property type="entry name" value="Ald_DH_CS_CYS"/>
</dbReference>
<dbReference type="InterPro" id="IPR015590">
    <property type="entry name" value="Aldehyde_DH_dom"/>
</dbReference>
<sequence length="494" mass="53986">MKACHDLLINGQWQVGLGEKFISKEPASQQVIWEGYSASGDQVNQAVQAARMAFEHWRKLDISERLKYLHRFEQVIKQHKDVLIEALCHDTGRPYWEAQLEIQAVAGKAELAFEAYLQRTGERVMATSGGHIQLRHKPHGALAVLTSFAFPASIATGYIIPALLAGNTIIFKGSERTPKVSDLLAQLWQSTGIPGGVINVLQGDANVGHHLTHHPDINGVLFTGTTTTGISINETLATTPDKLVCLNMSANNPLIIGEVQNTQAALYHILHSAFISSGQRCSNARRLYLPDSTFGDHLLEQLIEQSHLLMIGHYHEQPAPFMGPVINLASAKSILKQQQLLLSKGAHVLLSAHQADEKSAFMSPGLLDITSIKETFDQEIFGPILQVCRYSSFDEAIDLANKSKYILTSGLISDNQAQFDEFDCTIQSGVVNWNQPITGVSGAAPYGGVGLSSNHRPGGWYSADYCAYPTTTMYQHGVSFPSSPIPGINLKITP</sequence>
<dbReference type="Pfam" id="PF00171">
    <property type="entry name" value="Aldedh"/>
    <property type="match status" value="1"/>
</dbReference>
<comment type="caution">
    <text evidence="3">The sequence shown here is derived from an EMBL/GenBank/DDBJ whole genome shotgun (WGS) entry which is preliminary data.</text>
</comment>
<dbReference type="PANTHER" id="PTHR11699">
    <property type="entry name" value="ALDEHYDE DEHYDROGENASE-RELATED"/>
    <property type="match status" value="1"/>
</dbReference>
<proteinExistence type="predicted"/>
<evidence type="ECO:0000313" key="3">
    <source>
        <dbReference type="EMBL" id="MFC3152685.1"/>
    </source>
</evidence>
<dbReference type="EMBL" id="JBHRSZ010000007">
    <property type="protein sequence ID" value="MFC3152685.1"/>
    <property type="molecule type" value="Genomic_DNA"/>
</dbReference>
<name>A0ABV7HFN7_9GAMM</name>
<dbReference type="RefSeq" id="WP_386722612.1">
    <property type="nucleotide sequence ID" value="NZ_JBHRSZ010000007.1"/>
</dbReference>
<feature type="domain" description="Aldehyde dehydrogenase" evidence="2">
    <location>
        <begin position="19"/>
        <end position="465"/>
    </location>
</feature>
<reference evidence="4" key="1">
    <citation type="journal article" date="2019" name="Int. J. Syst. Evol. Microbiol.">
        <title>The Global Catalogue of Microorganisms (GCM) 10K type strain sequencing project: providing services to taxonomists for standard genome sequencing and annotation.</title>
        <authorList>
            <consortium name="The Broad Institute Genomics Platform"/>
            <consortium name="The Broad Institute Genome Sequencing Center for Infectious Disease"/>
            <person name="Wu L."/>
            <person name="Ma J."/>
        </authorList>
    </citation>
    <scope>NUCLEOTIDE SEQUENCE [LARGE SCALE GENOMIC DNA]</scope>
    <source>
        <strain evidence="4">KCTC 52438</strain>
    </source>
</reference>
<dbReference type="InterPro" id="IPR016161">
    <property type="entry name" value="Ald_DH/histidinol_DH"/>
</dbReference>
<evidence type="ECO:0000313" key="4">
    <source>
        <dbReference type="Proteomes" id="UP001595476"/>
    </source>
</evidence>
<dbReference type="SUPFAM" id="SSF53720">
    <property type="entry name" value="ALDH-like"/>
    <property type="match status" value="1"/>
</dbReference>